<name>A0A1I8NH50_MUSDO</name>
<gene>
    <name evidence="8" type="primary">101888178</name>
</gene>
<feature type="compositionally biased region" description="Polar residues" evidence="7">
    <location>
        <begin position="184"/>
        <end position="213"/>
    </location>
</feature>
<dbReference type="GO" id="GO:0005634">
    <property type="term" value="C:nucleus"/>
    <property type="evidence" value="ECO:0007669"/>
    <property type="project" value="UniProtKB-SubCell"/>
</dbReference>
<evidence type="ECO:0000256" key="2">
    <source>
        <dbReference type="ARBA" id="ARBA00023015"/>
    </source>
</evidence>
<dbReference type="OrthoDB" id="1097733at2759"/>
<dbReference type="KEGG" id="mde:101888178"/>
<keyword evidence="5 6" id="KW-0539">Nucleus</keyword>
<feature type="compositionally biased region" description="Polar residues" evidence="7">
    <location>
        <begin position="316"/>
        <end position="334"/>
    </location>
</feature>
<feature type="region of interest" description="Disordered" evidence="7">
    <location>
        <begin position="248"/>
        <end position="334"/>
    </location>
</feature>
<dbReference type="RefSeq" id="XP_005178639.2">
    <property type="nucleotide sequence ID" value="XM_005178582.4"/>
</dbReference>
<comment type="similarity">
    <text evidence="6">Belongs to the NFYA/HAP2 subunit family.</text>
</comment>
<dbReference type="Gene3D" id="6.10.250.2430">
    <property type="match status" value="1"/>
</dbReference>
<dbReference type="STRING" id="7370.A0A1I8NH50"/>
<protein>
    <recommendedName>
        <fullName evidence="6">Nuclear transcription factor Y subunit</fullName>
    </recommendedName>
</protein>
<dbReference type="AlphaFoldDB" id="A0A1I8NH50"/>
<organism evidence="8">
    <name type="scientific">Musca domestica</name>
    <name type="common">House fly</name>
    <dbReference type="NCBI Taxonomy" id="7370"/>
    <lineage>
        <taxon>Eukaryota</taxon>
        <taxon>Metazoa</taxon>
        <taxon>Ecdysozoa</taxon>
        <taxon>Arthropoda</taxon>
        <taxon>Hexapoda</taxon>
        <taxon>Insecta</taxon>
        <taxon>Pterygota</taxon>
        <taxon>Neoptera</taxon>
        <taxon>Endopterygota</taxon>
        <taxon>Diptera</taxon>
        <taxon>Brachycera</taxon>
        <taxon>Muscomorpha</taxon>
        <taxon>Muscoidea</taxon>
        <taxon>Muscidae</taxon>
        <taxon>Musca</taxon>
    </lineage>
</organism>
<reference evidence="8" key="1">
    <citation type="submission" date="2020-05" db="UniProtKB">
        <authorList>
            <consortium name="EnsemblMetazoa"/>
        </authorList>
    </citation>
    <scope>IDENTIFICATION</scope>
    <source>
        <strain evidence="8">Aabys</strain>
    </source>
</reference>
<evidence type="ECO:0000256" key="5">
    <source>
        <dbReference type="ARBA" id="ARBA00023242"/>
    </source>
</evidence>
<dbReference type="VEuPathDB" id="VectorBase:MDOMA2_013789"/>
<dbReference type="PROSITE" id="PS51152">
    <property type="entry name" value="NFYA_HAP2_2"/>
    <property type="match status" value="1"/>
</dbReference>
<dbReference type="GO" id="GO:0003700">
    <property type="term" value="F:DNA-binding transcription factor activity"/>
    <property type="evidence" value="ECO:0007669"/>
    <property type="project" value="UniProtKB-UniRule"/>
</dbReference>
<dbReference type="Pfam" id="PF02045">
    <property type="entry name" value="CBFB_NFYA"/>
    <property type="match status" value="1"/>
</dbReference>
<evidence type="ECO:0000256" key="3">
    <source>
        <dbReference type="ARBA" id="ARBA00023125"/>
    </source>
</evidence>
<dbReference type="PANTHER" id="PTHR12632">
    <property type="entry name" value="TRANSCRIPTION FACTOR NF-Y ALPHA-RELATED"/>
    <property type="match status" value="1"/>
</dbReference>
<keyword evidence="2 6" id="KW-0805">Transcription regulation</keyword>
<evidence type="ECO:0000256" key="4">
    <source>
        <dbReference type="ARBA" id="ARBA00023163"/>
    </source>
</evidence>
<comment type="subcellular location">
    <subcellularLocation>
        <location evidence="1 6">Nucleus</location>
    </subcellularLocation>
</comment>
<accession>A0A1I8NH50</accession>
<dbReference type="SMART" id="SM00521">
    <property type="entry name" value="CBF"/>
    <property type="match status" value="1"/>
</dbReference>
<evidence type="ECO:0000256" key="1">
    <source>
        <dbReference type="ARBA" id="ARBA00004123"/>
    </source>
</evidence>
<keyword evidence="4 6" id="KW-0804">Transcription</keyword>
<dbReference type="EnsemblMetazoa" id="MDOA015095-RA">
    <property type="protein sequence ID" value="MDOA015095-PA"/>
    <property type="gene ID" value="MDOA015095"/>
</dbReference>
<dbReference type="InterPro" id="IPR001289">
    <property type="entry name" value="NFYA"/>
</dbReference>
<dbReference type="GO" id="GO:0003677">
    <property type="term" value="F:DNA binding"/>
    <property type="evidence" value="ECO:0007669"/>
    <property type="project" value="UniProtKB-KW"/>
</dbReference>
<dbReference type="eggNOG" id="KOG1561">
    <property type="taxonomic scope" value="Eukaryota"/>
</dbReference>
<feature type="compositionally biased region" description="Basic and acidic residues" evidence="7">
    <location>
        <begin position="268"/>
        <end position="283"/>
    </location>
</feature>
<evidence type="ECO:0000256" key="6">
    <source>
        <dbReference type="RuleBase" id="RU367155"/>
    </source>
</evidence>
<proteinExistence type="inferred from homology"/>
<sequence length="334" mass="35815">MEISAPSPASQQTQQGATTGATLQQMSTNTNQIQLIPMMAATGTGTAQIIIGQQPQQNVQPQFININGQLMQIATALPSSQQTAAATSTTSTTTQPMQLMQLPDGQTLFYQPPVVQGDATPSAVPQNIQPMFININGQLMQIATAVSNTQQQAPTTGSGSTQQIIMMPQSATAPATRVATPTPSQQSNGGTNPTAPAQTDSNTTACTSDDSQPAATAEAEEEPLYVNAKQYKRILIRRQARAKLESRIPKERSKYLHESRHRHAMNRVRGEGGRFHSAQEKADMQQGAGMEEHQHQTIPSRASQPRLPPRVIAPYQGNTNSTSSAPNITITPIK</sequence>
<dbReference type="VEuPathDB" id="VectorBase:MDOA015095"/>
<evidence type="ECO:0000313" key="8">
    <source>
        <dbReference type="EnsemblMetazoa" id="MDOA015095-PC"/>
    </source>
</evidence>
<evidence type="ECO:0000256" key="7">
    <source>
        <dbReference type="SAM" id="MobiDB-lite"/>
    </source>
</evidence>
<feature type="compositionally biased region" description="Low complexity" evidence="7">
    <location>
        <begin position="171"/>
        <end position="183"/>
    </location>
</feature>
<dbReference type="EnsemblMetazoa" id="MDOA015095-RC">
    <property type="protein sequence ID" value="MDOA015095-PC"/>
    <property type="gene ID" value="MDOA015095"/>
</dbReference>
<comment type="subunit">
    <text evidence="6">Heterotrimer.</text>
</comment>
<feature type="compositionally biased region" description="Basic and acidic residues" evidence="7">
    <location>
        <begin position="248"/>
        <end position="258"/>
    </location>
</feature>
<feature type="region of interest" description="Disordered" evidence="7">
    <location>
        <begin position="170"/>
        <end position="221"/>
    </location>
</feature>
<keyword evidence="3 6" id="KW-0238">DNA-binding</keyword>
<comment type="function">
    <text evidence="6">Component of the sequence-specific heterotrimeric transcription factor (NF-Y) which specifically recognizes a 5'-CCAAT-3' box motif found in the promoters of its target genes.</text>
</comment>